<dbReference type="eggNOG" id="ENOG502SABW">
    <property type="taxonomic scope" value="Eukaryota"/>
</dbReference>
<dbReference type="OrthoDB" id="3981230at2759"/>
<evidence type="ECO:0000313" key="3">
    <source>
        <dbReference type="Proteomes" id="UP000000314"/>
    </source>
</evidence>
<dbReference type="InParanoid" id="C4R9C4"/>
<keyword evidence="3" id="KW-1185">Reference proteome</keyword>
<gene>
    <name evidence="2" type="ordered locus">PAS_FragD_0009</name>
</gene>
<evidence type="ECO:0000313" key="2">
    <source>
        <dbReference type="EMBL" id="CAY72199.1"/>
    </source>
</evidence>
<sequence length="378" mass="42964">MFYQQDEYRAVCYELEQFLAESNLGQDHGCNDEFDDSFVQMDFKSVETTCVLSSFGNMLDFGRTVKQIQSPNLNSEIQQLSLGDIEMDLDCQLRGIRSDEEPSNDSASILVDLNDLLGGNLSIIQRSNTQTHSKFEAQASRNPFDGSLCSLYHESKDESFLIHSDEEALESSDQRCISPREERDTGTASFSLEKERPLSISPRRVCKPLSKEKIFSKLVKPVLKIPKKSLNLFVDSADGRLDEATKYATEINSLNAECIPLPENTNETVTIPAAHSAPHEKRGAIVRAALPMRLSSKLAQAQGQKQGFYTVHQFGDYLREKGFDGTFLPQFKTELDNKENINHRERFVKMKDLKLINLKQSKHELLKKNVRWAIDLEW</sequence>
<proteinExistence type="predicted"/>
<feature type="region of interest" description="Disordered" evidence="1">
    <location>
        <begin position="172"/>
        <end position="194"/>
    </location>
</feature>
<dbReference type="EMBL" id="FN392322">
    <property type="protein sequence ID" value="CAY72199.1"/>
    <property type="molecule type" value="Genomic_DNA"/>
</dbReference>
<dbReference type="HOGENOM" id="CLU_731802_0_0_1"/>
<organism evidence="2 3">
    <name type="scientific">Komagataella phaffii (strain GS115 / ATCC 20864)</name>
    <name type="common">Yeast</name>
    <name type="synonym">Pichia pastoris</name>
    <dbReference type="NCBI Taxonomy" id="644223"/>
    <lineage>
        <taxon>Eukaryota</taxon>
        <taxon>Fungi</taxon>
        <taxon>Dikarya</taxon>
        <taxon>Ascomycota</taxon>
        <taxon>Saccharomycotina</taxon>
        <taxon>Pichiomycetes</taxon>
        <taxon>Pichiales</taxon>
        <taxon>Pichiaceae</taxon>
        <taxon>Komagataella</taxon>
    </lineage>
</organism>
<name>C4R9C4_KOMPG</name>
<protein>
    <submittedName>
        <fullName evidence="2">Uncharacterized protein</fullName>
    </submittedName>
</protein>
<dbReference type="Proteomes" id="UP000000314">
    <property type="component" value="Chromosome 4"/>
</dbReference>
<dbReference type="GeneID" id="8200511"/>
<accession>C4R9C4</accession>
<dbReference type="KEGG" id="ppa:PAS_FragD_0009"/>
<evidence type="ECO:0000256" key="1">
    <source>
        <dbReference type="SAM" id="MobiDB-lite"/>
    </source>
</evidence>
<dbReference type="AlphaFoldDB" id="C4R9C4"/>
<dbReference type="RefSeq" id="XP_002494378.1">
    <property type="nucleotide sequence ID" value="XM_002494333.1"/>
</dbReference>
<reference evidence="2 3" key="1">
    <citation type="journal article" date="2009" name="Nat. Biotechnol.">
        <title>Genome sequence of the recombinant protein production host Pichia pastoris.</title>
        <authorList>
            <person name="De Schutter K."/>
            <person name="Lin Y.C."/>
            <person name="Tiels P."/>
            <person name="Van Hecke A."/>
            <person name="Glinka S."/>
            <person name="Weber-Lehmann J."/>
            <person name="Rouze P."/>
            <person name="Van de Peer Y."/>
            <person name="Callewaert N."/>
        </authorList>
    </citation>
    <scope>NUCLEOTIDE SEQUENCE [LARGE SCALE GENOMIC DNA]</scope>
    <source>
        <strain evidence="3">GS115 / ATCC 20864</strain>
    </source>
</reference>